<dbReference type="GO" id="GO:0009368">
    <property type="term" value="C:endopeptidase Clp complex"/>
    <property type="evidence" value="ECO:0007669"/>
    <property type="project" value="TreeGrafter"/>
</dbReference>
<comment type="caution">
    <text evidence="8">The sequence shown here is derived from an EMBL/GenBank/DDBJ whole genome shotgun (WGS) entry which is preliminary data.</text>
</comment>
<dbReference type="PANTHER" id="PTHR10381">
    <property type="entry name" value="ATP-DEPENDENT CLP PROTEASE PROTEOLYTIC SUBUNIT"/>
    <property type="match status" value="1"/>
</dbReference>
<protein>
    <recommendedName>
        <fullName evidence="6">ATP-dependent Clp protease proteolytic subunit</fullName>
    </recommendedName>
</protein>
<keyword evidence="9" id="KW-1185">Reference proteome</keyword>
<dbReference type="GO" id="GO:0004176">
    <property type="term" value="F:ATP-dependent peptidase activity"/>
    <property type="evidence" value="ECO:0007669"/>
    <property type="project" value="InterPro"/>
</dbReference>
<evidence type="ECO:0000256" key="6">
    <source>
        <dbReference type="RuleBase" id="RU003567"/>
    </source>
</evidence>
<evidence type="ECO:0000256" key="1">
    <source>
        <dbReference type="ARBA" id="ARBA00007039"/>
    </source>
</evidence>
<keyword evidence="3" id="KW-0645">Protease</keyword>
<evidence type="ECO:0000256" key="3">
    <source>
        <dbReference type="ARBA" id="ARBA00022670"/>
    </source>
</evidence>
<dbReference type="GO" id="GO:0004252">
    <property type="term" value="F:serine-type endopeptidase activity"/>
    <property type="evidence" value="ECO:0007669"/>
    <property type="project" value="InterPro"/>
</dbReference>
<dbReference type="GO" id="GO:0006515">
    <property type="term" value="P:protein quality control for misfolded or incompletely synthesized proteins"/>
    <property type="evidence" value="ECO:0007669"/>
    <property type="project" value="TreeGrafter"/>
</dbReference>
<keyword evidence="5" id="KW-0720">Serine protease</keyword>
<dbReference type="AlphaFoldDB" id="A0A225NZW5"/>
<evidence type="ECO:0000313" key="8">
    <source>
        <dbReference type="EMBL" id="OWU77606.1"/>
    </source>
</evidence>
<evidence type="ECO:0000256" key="7">
    <source>
        <dbReference type="SAM" id="MobiDB-lite"/>
    </source>
</evidence>
<dbReference type="SUPFAM" id="SSF52096">
    <property type="entry name" value="ClpP/crotonase"/>
    <property type="match status" value="1"/>
</dbReference>
<gene>
    <name evidence="8" type="ORF">ATO3_02670</name>
</gene>
<dbReference type="InterPro" id="IPR029045">
    <property type="entry name" value="ClpP/crotonase-like_dom_sf"/>
</dbReference>
<dbReference type="Proteomes" id="UP000215377">
    <property type="component" value="Unassembled WGS sequence"/>
</dbReference>
<reference evidence="8 9" key="1">
    <citation type="submission" date="2013-04" db="EMBL/GenBank/DDBJ databases">
        <title>Oceanicola sp. 22II1-22F33 Genome Sequencing.</title>
        <authorList>
            <person name="Lai Q."/>
            <person name="Li G."/>
            <person name="Shao Z."/>
        </authorList>
    </citation>
    <scope>NUCLEOTIDE SEQUENCE [LARGE SCALE GENOMIC DNA]</scope>
    <source>
        <strain evidence="8 9">22II1-22F33</strain>
    </source>
</reference>
<dbReference type="InterPro" id="IPR023562">
    <property type="entry name" value="ClpP/TepA"/>
</dbReference>
<dbReference type="InterPro" id="IPR001907">
    <property type="entry name" value="ClpP"/>
</dbReference>
<dbReference type="PANTHER" id="PTHR10381:SF70">
    <property type="entry name" value="ATP-DEPENDENT CLP PROTEASE PROTEOLYTIC SUBUNIT"/>
    <property type="match status" value="1"/>
</dbReference>
<dbReference type="OrthoDB" id="9806592at2"/>
<proteinExistence type="inferred from homology"/>
<evidence type="ECO:0000256" key="5">
    <source>
        <dbReference type="ARBA" id="ARBA00022825"/>
    </source>
</evidence>
<keyword evidence="4" id="KW-0378">Hydrolase</keyword>
<dbReference type="PRINTS" id="PR00127">
    <property type="entry name" value="CLPPROTEASEP"/>
</dbReference>
<evidence type="ECO:0000256" key="4">
    <source>
        <dbReference type="ARBA" id="ARBA00022801"/>
    </source>
</evidence>
<dbReference type="CDD" id="cd07016">
    <property type="entry name" value="S14_ClpP_1"/>
    <property type="match status" value="1"/>
</dbReference>
<comment type="similarity">
    <text evidence="1 6">Belongs to the peptidase S14 family.</text>
</comment>
<organism evidence="8 9">
    <name type="scientific">Marinibacterium profundimaris</name>
    <dbReference type="NCBI Taxonomy" id="1679460"/>
    <lineage>
        <taxon>Bacteria</taxon>
        <taxon>Pseudomonadati</taxon>
        <taxon>Pseudomonadota</taxon>
        <taxon>Alphaproteobacteria</taxon>
        <taxon>Rhodobacterales</taxon>
        <taxon>Paracoccaceae</taxon>
        <taxon>Marinibacterium</taxon>
    </lineage>
</organism>
<dbReference type="RefSeq" id="WP_088648237.1">
    <property type="nucleotide sequence ID" value="NZ_AQQR01000001.1"/>
</dbReference>
<accession>A0A225NZW5</accession>
<evidence type="ECO:0000313" key="9">
    <source>
        <dbReference type="Proteomes" id="UP000215377"/>
    </source>
</evidence>
<dbReference type="EMBL" id="AQQR01000001">
    <property type="protein sequence ID" value="OWU77606.1"/>
    <property type="molecule type" value="Genomic_DNA"/>
</dbReference>
<keyword evidence="2" id="KW-0963">Cytoplasm</keyword>
<dbReference type="NCBIfam" id="NF045542">
    <property type="entry name" value="Clp_rel_HeadMat"/>
    <property type="match status" value="1"/>
</dbReference>
<dbReference type="Gene3D" id="3.90.226.10">
    <property type="entry name" value="2-enoyl-CoA Hydratase, Chain A, domain 1"/>
    <property type="match status" value="1"/>
</dbReference>
<sequence>MTIRDLPKATATARPGVQSDISPKALQRWAPDVRAAVEDDAATISILDPIGADMWGDGVTARRISAALRSVGDRPVTVNVNSPGGDFFEGLAIYNLLREHRHAVTVNILGIAASAASVIAMAGDEVRIARAGFLMIHNTWVMAAGDRHAMREVADWLEPFDATAAEIYAARSGGDPAEIAEMLDRETWIGGTAAIEQGFADDYLASDMLETGGGEPSAAIRAERKFDLLARRAGLSNSASREILRDLKSGMPGAAENLHPGDAGSERPGAADVTQELASLLQLAKSI</sequence>
<evidence type="ECO:0000256" key="2">
    <source>
        <dbReference type="ARBA" id="ARBA00022490"/>
    </source>
</evidence>
<dbReference type="GO" id="GO:0051117">
    <property type="term" value="F:ATPase binding"/>
    <property type="evidence" value="ECO:0007669"/>
    <property type="project" value="TreeGrafter"/>
</dbReference>
<feature type="region of interest" description="Disordered" evidence="7">
    <location>
        <begin position="250"/>
        <end position="269"/>
    </location>
</feature>
<dbReference type="Pfam" id="PF00574">
    <property type="entry name" value="CLP_protease"/>
    <property type="match status" value="1"/>
</dbReference>
<name>A0A225NZW5_9RHOB</name>